<reference evidence="3" key="1">
    <citation type="submission" date="2020-10" db="EMBL/GenBank/DDBJ databases">
        <title>Mucilaginibacter mali sp. nov., isolated from rhizosphere soil of apple orchard.</title>
        <authorList>
            <person name="Lee J.-S."/>
            <person name="Kim H.S."/>
            <person name="Kim J.-S."/>
        </authorList>
    </citation>
    <scope>NUCLEOTIDE SEQUENCE</scope>
    <source>
        <strain evidence="3">KCTC 22746</strain>
    </source>
</reference>
<feature type="compositionally biased region" description="Polar residues" evidence="1">
    <location>
        <begin position="23"/>
        <end position="44"/>
    </location>
</feature>
<proteinExistence type="predicted"/>
<name>A0A929KZG9_9SPHI</name>
<evidence type="ECO:0000256" key="2">
    <source>
        <dbReference type="SAM" id="SignalP"/>
    </source>
</evidence>
<dbReference type="EMBL" id="JADFFL010000006">
    <property type="protein sequence ID" value="MBE9663313.1"/>
    <property type="molecule type" value="Genomic_DNA"/>
</dbReference>
<gene>
    <name evidence="3" type="ORF">IRJ16_15600</name>
</gene>
<dbReference type="AlphaFoldDB" id="A0A929KZG9"/>
<organism evidence="3 4">
    <name type="scientific">Mucilaginibacter myungsuensis</name>
    <dbReference type="NCBI Taxonomy" id="649104"/>
    <lineage>
        <taxon>Bacteria</taxon>
        <taxon>Pseudomonadati</taxon>
        <taxon>Bacteroidota</taxon>
        <taxon>Sphingobacteriia</taxon>
        <taxon>Sphingobacteriales</taxon>
        <taxon>Sphingobacteriaceae</taxon>
        <taxon>Mucilaginibacter</taxon>
    </lineage>
</organism>
<protein>
    <recommendedName>
        <fullName evidence="5">DUF4835 family protein</fullName>
    </recommendedName>
</protein>
<accession>A0A929KZG9</accession>
<dbReference type="Proteomes" id="UP000622475">
    <property type="component" value="Unassembled WGS sequence"/>
</dbReference>
<evidence type="ECO:0000256" key="1">
    <source>
        <dbReference type="SAM" id="MobiDB-lite"/>
    </source>
</evidence>
<keyword evidence="2" id="KW-0732">Signal</keyword>
<feature type="signal peptide" evidence="2">
    <location>
        <begin position="1"/>
        <end position="19"/>
    </location>
</feature>
<feature type="chain" id="PRO_5037020389" description="DUF4835 family protein" evidence="2">
    <location>
        <begin position="20"/>
        <end position="294"/>
    </location>
</feature>
<evidence type="ECO:0000313" key="4">
    <source>
        <dbReference type="Proteomes" id="UP000622475"/>
    </source>
</evidence>
<evidence type="ECO:0000313" key="3">
    <source>
        <dbReference type="EMBL" id="MBE9663313.1"/>
    </source>
</evidence>
<feature type="region of interest" description="Disordered" evidence="1">
    <location>
        <begin position="23"/>
        <end position="46"/>
    </location>
</feature>
<dbReference type="RefSeq" id="WP_194112550.1">
    <property type="nucleotide sequence ID" value="NZ_JADFFL010000006.1"/>
</dbReference>
<comment type="caution">
    <text evidence="3">The sequence shown here is derived from an EMBL/GenBank/DDBJ whole genome shotgun (WGS) entry which is preliminary data.</text>
</comment>
<evidence type="ECO:0008006" key="5">
    <source>
        <dbReference type="Google" id="ProtNLM"/>
    </source>
</evidence>
<keyword evidence="4" id="KW-1185">Reference proteome</keyword>
<sequence length="294" mass="32272">MKKLRLLIPLMLLAITASAQTKPASKAKQTATEPQKQPAATQAEPTKLDVAGPISDELFHHFVLPHAAGDAPAGYGTTPAHPILIGAYEADMSDQKKIAAQIECFLKTYLYEDGTVPVFTQRKTVMIDAVNYDLFKVTKPGTTDTLTLYADMYKTGPVYAPKGFKFYAKEQLVGELAPIVQMIRGYNATADKYGDAAAKVLSFKIVNQLSSNVGIDYLLDKSYIGALFNDTGVDLDLKAFLIRSFMGYSFQYQVEGQPNPKAKAFNSMLDDYEAAIKKHPNIFARGVLPSLVRK</sequence>